<proteinExistence type="predicted"/>
<evidence type="ECO:0000313" key="1">
    <source>
        <dbReference type="EMBL" id="REH44859.1"/>
    </source>
</evidence>
<organism evidence="1 2">
    <name type="scientific">Kutzneria buriramensis</name>
    <dbReference type="NCBI Taxonomy" id="1045776"/>
    <lineage>
        <taxon>Bacteria</taxon>
        <taxon>Bacillati</taxon>
        <taxon>Actinomycetota</taxon>
        <taxon>Actinomycetes</taxon>
        <taxon>Pseudonocardiales</taxon>
        <taxon>Pseudonocardiaceae</taxon>
        <taxon>Kutzneria</taxon>
    </lineage>
</organism>
<name>A0A3E0HGJ8_9PSEU</name>
<dbReference type="RefSeq" id="WP_379800976.1">
    <property type="nucleotide sequence ID" value="NZ_JBHLUJ010000029.1"/>
</dbReference>
<sequence length="101" mass="10401">MSTTMPARVSISRRELAMLHAVAAGRAETTGSREPDLFIDGLACCDQSAARHLAHAGLVRATGPATAAQRVPAELTTPGRVLIATLASSPTGSPPRATAQR</sequence>
<gene>
    <name evidence="1" type="ORF">BCF44_108340</name>
</gene>
<dbReference type="EMBL" id="QUNO01000008">
    <property type="protein sequence ID" value="REH44859.1"/>
    <property type="molecule type" value="Genomic_DNA"/>
</dbReference>
<protein>
    <submittedName>
        <fullName evidence="1">Uncharacterized protein</fullName>
    </submittedName>
</protein>
<evidence type="ECO:0000313" key="2">
    <source>
        <dbReference type="Proteomes" id="UP000256269"/>
    </source>
</evidence>
<comment type="caution">
    <text evidence="1">The sequence shown here is derived from an EMBL/GenBank/DDBJ whole genome shotgun (WGS) entry which is preliminary data.</text>
</comment>
<dbReference type="AlphaFoldDB" id="A0A3E0HGJ8"/>
<accession>A0A3E0HGJ8</accession>
<dbReference type="Proteomes" id="UP000256269">
    <property type="component" value="Unassembled WGS sequence"/>
</dbReference>
<keyword evidence="2" id="KW-1185">Reference proteome</keyword>
<reference evidence="1 2" key="1">
    <citation type="submission" date="2018-08" db="EMBL/GenBank/DDBJ databases">
        <title>Genomic Encyclopedia of Archaeal and Bacterial Type Strains, Phase II (KMG-II): from individual species to whole genera.</title>
        <authorList>
            <person name="Goeker M."/>
        </authorList>
    </citation>
    <scope>NUCLEOTIDE SEQUENCE [LARGE SCALE GENOMIC DNA]</scope>
    <source>
        <strain evidence="1 2">DSM 45791</strain>
    </source>
</reference>